<dbReference type="EMBL" id="LAOC01000001">
    <property type="protein sequence ID" value="KJV79523.1"/>
    <property type="molecule type" value="Genomic_DNA"/>
</dbReference>
<gene>
    <name evidence="1" type="ORF">RMAECT_0115</name>
</gene>
<dbReference type="Proteomes" id="UP000033591">
    <property type="component" value="Unassembled WGS sequence"/>
</dbReference>
<name>A0A0F3PGV2_RICRH</name>
<protein>
    <submittedName>
        <fullName evidence="1">Uncharacterized protein</fullName>
    </submittedName>
</protein>
<comment type="caution">
    <text evidence="1">The sequence shown here is derived from an EMBL/GenBank/DDBJ whole genome shotgun (WGS) entry which is preliminary data.</text>
</comment>
<dbReference type="PATRIC" id="fig|1359199.3.peg.109"/>
<dbReference type="AlphaFoldDB" id="A0A0F3PGV2"/>
<dbReference type="RefSeq" id="WP_014365531.1">
    <property type="nucleotide sequence ID" value="NZ_LAOC01000001.1"/>
</dbReference>
<proteinExistence type="predicted"/>
<accession>A0A0F3PGV2</accession>
<evidence type="ECO:0000313" key="2">
    <source>
        <dbReference type="Proteomes" id="UP000033591"/>
    </source>
</evidence>
<sequence>MNIISEQHKKELLEITKNFPADTASLINYVDKTFKCHIHALSLSDQKDLKFFIAKSFANQIDVCKTKEHAQNFLQELHELWADLFEEILEDKPVYIV</sequence>
<evidence type="ECO:0000313" key="1">
    <source>
        <dbReference type="EMBL" id="KJV79523.1"/>
    </source>
</evidence>
<organism evidence="1 2">
    <name type="scientific">Rickettsia rhipicephali str. Ect</name>
    <dbReference type="NCBI Taxonomy" id="1359199"/>
    <lineage>
        <taxon>Bacteria</taxon>
        <taxon>Pseudomonadati</taxon>
        <taxon>Pseudomonadota</taxon>
        <taxon>Alphaproteobacteria</taxon>
        <taxon>Rickettsiales</taxon>
        <taxon>Rickettsiaceae</taxon>
        <taxon>Rickettsieae</taxon>
        <taxon>Rickettsia</taxon>
        <taxon>spotted fever group</taxon>
    </lineage>
</organism>
<reference evidence="1 2" key="1">
    <citation type="submission" date="2015-01" db="EMBL/GenBank/DDBJ databases">
        <title>Genome Sequencing of Rickettsiales.</title>
        <authorList>
            <person name="Daugherty S.C."/>
            <person name="Su Q."/>
            <person name="Abolude K."/>
            <person name="Beier-Sexton M."/>
            <person name="Carlyon J.A."/>
            <person name="Carter R."/>
            <person name="Day N.P."/>
            <person name="Dumler S.J."/>
            <person name="Dyachenko V."/>
            <person name="Godinez A."/>
            <person name="Kurtti T.J."/>
            <person name="Lichay M."/>
            <person name="Mullins K.E."/>
            <person name="Ott S."/>
            <person name="Pappas-Brown V."/>
            <person name="Paris D.H."/>
            <person name="Patel P."/>
            <person name="Richards A.L."/>
            <person name="Sadzewicz L."/>
            <person name="Sears K."/>
            <person name="Seidman D."/>
            <person name="Sengamalay N."/>
            <person name="Stenos J."/>
            <person name="Tallon L.J."/>
            <person name="Vincent G."/>
            <person name="Fraser C.M."/>
            <person name="Munderloh U."/>
            <person name="Dunning-Hotopp J.C."/>
        </authorList>
    </citation>
    <scope>NUCLEOTIDE SEQUENCE [LARGE SCALE GENOMIC DNA]</scope>
    <source>
        <strain evidence="1 2">Ect</strain>
    </source>
</reference>